<gene>
    <name evidence="1" type="ORF">NEOLEDRAFT_1142517</name>
</gene>
<dbReference type="Proteomes" id="UP000076761">
    <property type="component" value="Unassembled WGS sequence"/>
</dbReference>
<dbReference type="EMBL" id="KV425650">
    <property type="protein sequence ID" value="KZT19094.1"/>
    <property type="molecule type" value="Genomic_DNA"/>
</dbReference>
<evidence type="ECO:0000313" key="2">
    <source>
        <dbReference type="Proteomes" id="UP000076761"/>
    </source>
</evidence>
<proteinExistence type="predicted"/>
<protein>
    <submittedName>
        <fullName evidence="1">Uncharacterized protein</fullName>
    </submittedName>
</protein>
<keyword evidence="2" id="KW-1185">Reference proteome</keyword>
<name>A0A165N2L7_9AGAM</name>
<sequence>MCPTALVALIALDKVLNPTTMEIRDIEVDGLGASLPLLPFVPPVLGDNVMIESADADLDAYYEEQYVE</sequence>
<evidence type="ECO:0000313" key="1">
    <source>
        <dbReference type="EMBL" id="KZT19094.1"/>
    </source>
</evidence>
<reference evidence="1 2" key="1">
    <citation type="journal article" date="2016" name="Mol. Biol. Evol.">
        <title>Comparative Genomics of Early-Diverging Mushroom-Forming Fungi Provides Insights into the Origins of Lignocellulose Decay Capabilities.</title>
        <authorList>
            <person name="Nagy L.G."/>
            <person name="Riley R."/>
            <person name="Tritt A."/>
            <person name="Adam C."/>
            <person name="Daum C."/>
            <person name="Floudas D."/>
            <person name="Sun H."/>
            <person name="Yadav J.S."/>
            <person name="Pangilinan J."/>
            <person name="Larsson K.H."/>
            <person name="Matsuura K."/>
            <person name="Barry K."/>
            <person name="Labutti K."/>
            <person name="Kuo R."/>
            <person name="Ohm R.A."/>
            <person name="Bhattacharya S.S."/>
            <person name="Shirouzu T."/>
            <person name="Yoshinaga Y."/>
            <person name="Martin F.M."/>
            <person name="Grigoriev I.V."/>
            <person name="Hibbett D.S."/>
        </authorList>
    </citation>
    <scope>NUCLEOTIDE SEQUENCE [LARGE SCALE GENOMIC DNA]</scope>
    <source>
        <strain evidence="1 2">HHB14362 ss-1</strain>
    </source>
</reference>
<feature type="non-terminal residue" evidence="1">
    <location>
        <position position="68"/>
    </location>
</feature>
<organism evidence="1 2">
    <name type="scientific">Neolentinus lepideus HHB14362 ss-1</name>
    <dbReference type="NCBI Taxonomy" id="1314782"/>
    <lineage>
        <taxon>Eukaryota</taxon>
        <taxon>Fungi</taxon>
        <taxon>Dikarya</taxon>
        <taxon>Basidiomycota</taxon>
        <taxon>Agaricomycotina</taxon>
        <taxon>Agaricomycetes</taxon>
        <taxon>Gloeophyllales</taxon>
        <taxon>Gloeophyllaceae</taxon>
        <taxon>Neolentinus</taxon>
    </lineage>
</organism>
<dbReference type="InParanoid" id="A0A165N2L7"/>
<accession>A0A165N2L7</accession>
<dbReference type="AlphaFoldDB" id="A0A165N2L7"/>